<proteinExistence type="predicted"/>
<dbReference type="Proteomes" id="UP000621492">
    <property type="component" value="Unassembled WGS sequence"/>
</dbReference>
<evidence type="ECO:0000256" key="2">
    <source>
        <dbReference type="SAM" id="SignalP"/>
    </source>
</evidence>
<evidence type="ECO:0000313" key="4">
    <source>
        <dbReference type="EMBL" id="GGB54186.1"/>
    </source>
</evidence>
<gene>
    <name evidence="4" type="primary">ydhK</name>
    <name evidence="4" type="ORF">GCM10011409_34790</name>
</gene>
<keyword evidence="5" id="KW-1185">Reference proteome</keyword>
<sequence>MKIKKLLIGLVPLMIALVLTACAGNDETAPKDNTDKENESNENMDMNEEESDSMEEGMDHSGMNHSSSGEVPEDLTVAENPTYPVGSQAVMHANHMKGMDGATATVTGAFETTVYAVSYTPTTGGEPVEDHKWVIHEEIEDPGEEPFQAGDEVVLNTDHMEGMDGATATIDSTEQTTIYMVSYTDTETGEEVKNHKWVTETELSPVE</sequence>
<dbReference type="EMBL" id="BMJD01000036">
    <property type="protein sequence ID" value="GGB54186.1"/>
    <property type="molecule type" value="Genomic_DNA"/>
</dbReference>
<dbReference type="PROSITE" id="PS51257">
    <property type="entry name" value="PROKAR_LIPOPROTEIN"/>
    <property type="match status" value="1"/>
</dbReference>
<name>A0A9W5X6U8_9BACI</name>
<dbReference type="Gene3D" id="2.30.30.1210">
    <property type="entry name" value="Domain of unknown function DUF1541"/>
    <property type="match status" value="1"/>
</dbReference>
<keyword evidence="2" id="KW-0732">Signal</keyword>
<feature type="domain" description="DUF1541" evidence="3">
    <location>
        <begin position="85"/>
        <end position="136"/>
    </location>
</feature>
<feature type="region of interest" description="Disordered" evidence="1">
    <location>
        <begin position="25"/>
        <end position="80"/>
    </location>
</feature>
<feature type="chain" id="PRO_5040878939" description="DUF1541 domain-containing protein" evidence="2">
    <location>
        <begin position="24"/>
        <end position="207"/>
    </location>
</feature>
<accession>A0A9W5X6U8</accession>
<feature type="domain" description="DUF1541" evidence="3">
    <location>
        <begin position="150"/>
        <end position="200"/>
    </location>
</feature>
<dbReference type="RefSeq" id="WP_102416089.1">
    <property type="nucleotide sequence ID" value="NZ_BMJD01000036.1"/>
</dbReference>
<feature type="compositionally biased region" description="Acidic residues" evidence="1">
    <location>
        <begin position="40"/>
        <end position="56"/>
    </location>
</feature>
<feature type="compositionally biased region" description="Basic and acidic residues" evidence="1">
    <location>
        <begin position="28"/>
        <end position="39"/>
    </location>
</feature>
<evidence type="ECO:0000259" key="3">
    <source>
        <dbReference type="Pfam" id="PF07563"/>
    </source>
</evidence>
<protein>
    <recommendedName>
        <fullName evidence="3">DUF1541 domain-containing protein</fullName>
    </recommendedName>
</protein>
<organism evidence="4 5">
    <name type="scientific">Lentibacillus populi</name>
    <dbReference type="NCBI Taxonomy" id="1827502"/>
    <lineage>
        <taxon>Bacteria</taxon>
        <taxon>Bacillati</taxon>
        <taxon>Bacillota</taxon>
        <taxon>Bacilli</taxon>
        <taxon>Bacillales</taxon>
        <taxon>Bacillaceae</taxon>
        <taxon>Lentibacillus</taxon>
    </lineage>
</organism>
<feature type="signal peptide" evidence="2">
    <location>
        <begin position="1"/>
        <end position="23"/>
    </location>
</feature>
<dbReference type="AlphaFoldDB" id="A0A9W5X6U8"/>
<reference evidence="4" key="1">
    <citation type="journal article" date="2014" name="Int. J. Syst. Evol. Microbiol.">
        <title>Complete genome sequence of Corynebacterium casei LMG S-19264T (=DSM 44701T), isolated from a smear-ripened cheese.</title>
        <authorList>
            <consortium name="US DOE Joint Genome Institute (JGI-PGF)"/>
            <person name="Walter F."/>
            <person name="Albersmeier A."/>
            <person name="Kalinowski J."/>
            <person name="Ruckert C."/>
        </authorList>
    </citation>
    <scope>NUCLEOTIDE SEQUENCE</scope>
    <source>
        <strain evidence="4">CGMCC 1.15454</strain>
    </source>
</reference>
<dbReference type="InterPro" id="IPR011438">
    <property type="entry name" value="DUF1541"/>
</dbReference>
<evidence type="ECO:0000313" key="5">
    <source>
        <dbReference type="Proteomes" id="UP000621492"/>
    </source>
</evidence>
<reference evidence="4" key="2">
    <citation type="submission" date="2020-09" db="EMBL/GenBank/DDBJ databases">
        <authorList>
            <person name="Sun Q."/>
            <person name="Zhou Y."/>
        </authorList>
    </citation>
    <scope>NUCLEOTIDE SEQUENCE</scope>
    <source>
        <strain evidence="4">CGMCC 1.15454</strain>
    </source>
</reference>
<evidence type="ECO:0000256" key="1">
    <source>
        <dbReference type="SAM" id="MobiDB-lite"/>
    </source>
</evidence>
<comment type="caution">
    <text evidence="4">The sequence shown here is derived from an EMBL/GenBank/DDBJ whole genome shotgun (WGS) entry which is preliminary data.</text>
</comment>
<dbReference type="Pfam" id="PF07563">
    <property type="entry name" value="DUF1541"/>
    <property type="match status" value="2"/>
</dbReference>